<proteinExistence type="predicted"/>
<name>A0A098PX15_9XANT</name>
<dbReference type="EMBL" id="JPHD02000186">
    <property type="protein sequence ID" value="KGE50247.1"/>
    <property type="molecule type" value="Genomic_DNA"/>
</dbReference>
<keyword evidence="1" id="KW-1133">Transmembrane helix</keyword>
<keyword evidence="1" id="KW-0472">Membrane</keyword>
<keyword evidence="1" id="KW-0812">Transmembrane</keyword>
<dbReference type="AlphaFoldDB" id="A0A098PX15"/>
<feature type="transmembrane region" description="Helical" evidence="1">
    <location>
        <begin position="36"/>
        <end position="53"/>
    </location>
</feature>
<sequence>MALFVLMRPGVLAVPLCVFALLRLHGLTMQLRVLLREVLLLLTHSLRVLFLLLQLRDPRLFLRVHAG</sequence>
<reference evidence="2 3" key="1">
    <citation type="submission" date="2014-09" db="EMBL/GenBank/DDBJ databases">
        <title>A draft genome sequence for Xanthomonas axonopodis pv. vasculorum NCPPB 900.</title>
        <authorList>
            <person name="Harrison J."/>
            <person name="Studholme D.J."/>
        </authorList>
    </citation>
    <scope>NUCLEOTIDE SEQUENCE [LARGE SCALE GENOMIC DNA]</scope>
    <source>
        <strain evidence="2 3">NCPPB 900</strain>
    </source>
</reference>
<dbReference type="Proteomes" id="UP000028012">
    <property type="component" value="Unassembled WGS sequence"/>
</dbReference>
<protein>
    <submittedName>
        <fullName evidence="2">Uncharacterized protein</fullName>
    </submittedName>
</protein>
<evidence type="ECO:0000313" key="2">
    <source>
        <dbReference type="EMBL" id="KGE50247.1"/>
    </source>
</evidence>
<evidence type="ECO:0000313" key="3">
    <source>
        <dbReference type="Proteomes" id="UP000028012"/>
    </source>
</evidence>
<evidence type="ECO:0000256" key="1">
    <source>
        <dbReference type="SAM" id="Phobius"/>
    </source>
</evidence>
<organism evidence="2 3">
    <name type="scientific">Xanthomonas axonopodis pv. vasculorum</name>
    <dbReference type="NCBI Taxonomy" id="325777"/>
    <lineage>
        <taxon>Bacteria</taxon>
        <taxon>Pseudomonadati</taxon>
        <taxon>Pseudomonadota</taxon>
        <taxon>Gammaproteobacteria</taxon>
        <taxon>Lysobacterales</taxon>
        <taxon>Lysobacteraceae</taxon>
        <taxon>Xanthomonas</taxon>
    </lineage>
</organism>
<dbReference type="HOGENOM" id="CLU_2811388_0_0_6"/>
<accession>A0A098PX15</accession>
<gene>
    <name evidence="2" type="ORF">GW15_0222315</name>
</gene>
<comment type="caution">
    <text evidence="2">The sequence shown here is derived from an EMBL/GenBank/DDBJ whole genome shotgun (WGS) entry which is preliminary data.</text>
</comment>